<proteinExistence type="predicted"/>
<feature type="domain" description="FAD-binding" evidence="4">
    <location>
        <begin position="3"/>
        <end position="335"/>
    </location>
</feature>
<dbReference type="PRINTS" id="PR00420">
    <property type="entry name" value="RNGMNOXGNASE"/>
</dbReference>
<dbReference type="GO" id="GO:0071949">
    <property type="term" value="F:FAD binding"/>
    <property type="evidence" value="ECO:0007669"/>
    <property type="project" value="InterPro"/>
</dbReference>
<dbReference type="RefSeq" id="WP_208292815.1">
    <property type="nucleotide sequence ID" value="NZ_SOAW01000001.1"/>
</dbReference>
<dbReference type="GO" id="GO:0016709">
    <property type="term" value="F:oxidoreductase activity, acting on paired donors, with incorporation or reduction of molecular oxygen, NAD(P)H as one donor, and incorporation of one atom of oxygen"/>
    <property type="evidence" value="ECO:0007669"/>
    <property type="project" value="UniProtKB-ARBA"/>
</dbReference>
<dbReference type="EMBL" id="SOAW01000001">
    <property type="protein sequence ID" value="TDT34066.1"/>
    <property type="molecule type" value="Genomic_DNA"/>
</dbReference>
<evidence type="ECO:0000313" key="5">
    <source>
        <dbReference type="EMBL" id="TDT34066.1"/>
    </source>
</evidence>
<comment type="cofactor">
    <cofactor evidence="1">
        <name>FAD</name>
        <dbReference type="ChEBI" id="CHEBI:57692"/>
    </cofactor>
</comment>
<dbReference type="Gene3D" id="3.50.50.60">
    <property type="entry name" value="FAD/NAD(P)-binding domain"/>
    <property type="match status" value="1"/>
</dbReference>
<name>A0A4R7JAW5_9ACTN</name>
<organism evidence="5 6">
    <name type="scientific">Naumannella halotolerans</name>
    <dbReference type="NCBI Taxonomy" id="993414"/>
    <lineage>
        <taxon>Bacteria</taxon>
        <taxon>Bacillati</taxon>
        <taxon>Actinomycetota</taxon>
        <taxon>Actinomycetes</taxon>
        <taxon>Propionibacteriales</taxon>
        <taxon>Propionibacteriaceae</taxon>
        <taxon>Naumannella</taxon>
    </lineage>
</organism>
<dbReference type="InterPro" id="IPR002938">
    <property type="entry name" value="FAD-bd"/>
</dbReference>
<dbReference type="PANTHER" id="PTHR43004:SF19">
    <property type="entry name" value="BINDING MONOOXYGENASE, PUTATIVE (JCVI)-RELATED"/>
    <property type="match status" value="1"/>
</dbReference>
<dbReference type="Pfam" id="PF01494">
    <property type="entry name" value="FAD_binding_3"/>
    <property type="match status" value="1"/>
</dbReference>
<dbReference type="AlphaFoldDB" id="A0A4R7JAW5"/>
<dbReference type="InterPro" id="IPR036188">
    <property type="entry name" value="FAD/NAD-bd_sf"/>
</dbReference>
<comment type="caution">
    <text evidence="5">The sequence shown here is derived from an EMBL/GenBank/DDBJ whole genome shotgun (WGS) entry which is preliminary data.</text>
</comment>
<evidence type="ECO:0000259" key="4">
    <source>
        <dbReference type="Pfam" id="PF01494"/>
    </source>
</evidence>
<gene>
    <name evidence="5" type="ORF">CLV29_1714</name>
</gene>
<dbReference type="Gene3D" id="3.30.70.2450">
    <property type="match status" value="1"/>
</dbReference>
<evidence type="ECO:0000256" key="3">
    <source>
        <dbReference type="ARBA" id="ARBA00022827"/>
    </source>
</evidence>
<keyword evidence="2" id="KW-0285">Flavoprotein</keyword>
<evidence type="ECO:0000256" key="2">
    <source>
        <dbReference type="ARBA" id="ARBA00022630"/>
    </source>
</evidence>
<dbReference type="InterPro" id="IPR050641">
    <property type="entry name" value="RIFMO-like"/>
</dbReference>
<dbReference type="SUPFAM" id="SSF51905">
    <property type="entry name" value="FAD/NAD(P)-binding domain"/>
    <property type="match status" value="1"/>
</dbReference>
<sequence length="496" mass="54940">MHTEVIICGAGPTGLMLANWLQRLGVAHRILDPKPGPTKQSRALAVQARSLEIYDQLGMIDQVRDRLVPARVVQPGWRDRPTRGSIPLARLGAELSPYGGMHVLEQSENERLLLEQLRASGGKVDYGQEVIDQRERPGGVHVGVRTGDRTETLTGRWLVGADGSSSPTRERAGIAFPGSTHEQHFWVADAFEVRGLRENAVNLRLSEEHPLIGFPMTGSRHHRLVGVLPRQTEPTEEAARADLAQRFGVRWGRSEWFSPYRVHSRVAEHFRRGAVLLAGDAAHVHSPVGGQGMNTGLQDAHNLAFTLAAVIGGAPDSLLDLYETERRPVARRLVSTVDRIYAFAVDPSALARTTRRLLVPVAAPVVATMLPRLPLSRRLIGYVQQTRIRYPMPSPDRGRRSDPVVGRRLPWTGDNHQVLRSADWQVHSYGAALPAVAELPPQIRRVHRFEPRRDLGLDAERWFLIRPDGFVAAAARPAEARTIFVDVLRAQAAPAD</sequence>
<evidence type="ECO:0000313" key="6">
    <source>
        <dbReference type="Proteomes" id="UP000295371"/>
    </source>
</evidence>
<keyword evidence="3" id="KW-0274">FAD</keyword>
<dbReference type="Proteomes" id="UP000295371">
    <property type="component" value="Unassembled WGS sequence"/>
</dbReference>
<accession>A0A4R7JAW5</accession>
<reference evidence="5 6" key="1">
    <citation type="submission" date="2019-03" db="EMBL/GenBank/DDBJ databases">
        <title>Genomic Encyclopedia of Archaeal and Bacterial Type Strains, Phase II (KMG-II): from individual species to whole genera.</title>
        <authorList>
            <person name="Goeker M."/>
        </authorList>
    </citation>
    <scope>NUCLEOTIDE SEQUENCE [LARGE SCALE GENOMIC DNA]</scope>
    <source>
        <strain evidence="5 6">DSM 24323</strain>
    </source>
</reference>
<evidence type="ECO:0000256" key="1">
    <source>
        <dbReference type="ARBA" id="ARBA00001974"/>
    </source>
</evidence>
<keyword evidence="6" id="KW-1185">Reference proteome</keyword>
<protein>
    <submittedName>
        <fullName evidence="5">2-polyprenyl-6-methoxyphenol hydroxylase-like FAD-dependent oxidoreductase</fullName>
    </submittedName>
</protein>
<dbReference type="PANTHER" id="PTHR43004">
    <property type="entry name" value="TRK SYSTEM POTASSIUM UPTAKE PROTEIN"/>
    <property type="match status" value="1"/>
</dbReference>